<dbReference type="Pfam" id="PF00990">
    <property type="entry name" value="GGDEF"/>
    <property type="match status" value="1"/>
</dbReference>
<evidence type="ECO:0000256" key="3">
    <source>
        <dbReference type="SAM" id="Phobius"/>
    </source>
</evidence>
<evidence type="ECO:0000259" key="4">
    <source>
        <dbReference type="PROSITE" id="PS50887"/>
    </source>
</evidence>
<dbReference type="CDD" id="cd01949">
    <property type="entry name" value="GGDEF"/>
    <property type="match status" value="1"/>
</dbReference>
<dbReference type="NCBIfam" id="TIGR00254">
    <property type="entry name" value="GGDEF"/>
    <property type="match status" value="1"/>
</dbReference>
<keyword evidence="3" id="KW-0812">Transmembrane</keyword>
<feature type="domain" description="GGDEF" evidence="4">
    <location>
        <begin position="252"/>
        <end position="384"/>
    </location>
</feature>
<evidence type="ECO:0000256" key="2">
    <source>
        <dbReference type="ARBA" id="ARBA00034247"/>
    </source>
</evidence>
<dbReference type="PROSITE" id="PS50887">
    <property type="entry name" value="GGDEF"/>
    <property type="match status" value="1"/>
</dbReference>
<comment type="caution">
    <text evidence="5">The sequence shown here is derived from an EMBL/GenBank/DDBJ whole genome shotgun (WGS) entry which is preliminary data.</text>
</comment>
<comment type="catalytic activity">
    <reaction evidence="2">
        <text>2 GTP = 3',3'-c-di-GMP + 2 diphosphate</text>
        <dbReference type="Rhea" id="RHEA:24898"/>
        <dbReference type="ChEBI" id="CHEBI:33019"/>
        <dbReference type="ChEBI" id="CHEBI:37565"/>
        <dbReference type="ChEBI" id="CHEBI:58805"/>
        <dbReference type="EC" id="2.7.7.65"/>
    </reaction>
</comment>
<keyword evidence="6" id="KW-1185">Reference proteome</keyword>
<dbReference type="GO" id="GO:0005886">
    <property type="term" value="C:plasma membrane"/>
    <property type="evidence" value="ECO:0007669"/>
    <property type="project" value="TreeGrafter"/>
</dbReference>
<dbReference type="SUPFAM" id="SSF55073">
    <property type="entry name" value="Nucleotide cyclase"/>
    <property type="match status" value="1"/>
</dbReference>
<dbReference type="AlphaFoldDB" id="A0A556A6H7"/>
<evidence type="ECO:0000313" key="6">
    <source>
        <dbReference type="Proteomes" id="UP000318405"/>
    </source>
</evidence>
<feature type="transmembrane region" description="Helical" evidence="3">
    <location>
        <begin position="122"/>
        <end position="140"/>
    </location>
</feature>
<dbReference type="InterPro" id="IPR000160">
    <property type="entry name" value="GGDEF_dom"/>
</dbReference>
<feature type="transmembrane region" description="Helical" evidence="3">
    <location>
        <begin position="6"/>
        <end position="28"/>
    </location>
</feature>
<dbReference type="PANTHER" id="PTHR45138:SF9">
    <property type="entry name" value="DIGUANYLATE CYCLASE DGCM-RELATED"/>
    <property type="match status" value="1"/>
</dbReference>
<dbReference type="OrthoDB" id="9813903at2"/>
<dbReference type="InterPro" id="IPR029787">
    <property type="entry name" value="Nucleotide_cyclase"/>
</dbReference>
<sequence length="385" mass="41002">MGGATFALIVNISIAALFAATFGVLGATTAKHRRVLWFSASYAIGILTPVSELLISRVHWPAPFIALSYGSFALAFLVMACGLSAFHGRPIPWRLLLPLLIGTLALRWAIWDGTRGTLTYELCYQLPFAVAMSVCAAIVLRASARRPLDLALAGMFLLSALHFLAKPFVAVAVGSGLTAQAYVRSTYALFSQTGTGALLVTTGLLLMLVVVRDMLDGERHQAMTDALSELLNRRGFEEHAPLAMAAAARHGRSTALLMCDLDHFKKINDTLGHAAGDDVIRAFSSLLRRVVPPDALACRLGGEEFVVLLPDADGTRALQVAESIRHALHQDDLPGTPGLAPVTTSIGAALLRPGVSLDALMHEADTALYSAKQAGRDRVWLAGSA</sequence>
<proteinExistence type="predicted"/>
<dbReference type="Gene3D" id="3.30.70.270">
    <property type="match status" value="1"/>
</dbReference>
<dbReference type="GO" id="GO:1902201">
    <property type="term" value="P:negative regulation of bacterial-type flagellum-dependent cell motility"/>
    <property type="evidence" value="ECO:0007669"/>
    <property type="project" value="TreeGrafter"/>
</dbReference>
<dbReference type="RefSeq" id="WP_143951349.1">
    <property type="nucleotide sequence ID" value="NZ_BAABMB010000002.1"/>
</dbReference>
<dbReference type="Proteomes" id="UP000318405">
    <property type="component" value="Unassembled WGS sequence"/>
</dbReference>
<dbReference type="EC" id="2.7.7.65" evidence="1"/>
<dbReference type="InterPro" id="IPR043128">
    <property type="entry name" value="Rev_trsase/Diguanyl_cyclase"/>
</dbReference>
<dbReference type="GO" id="GO:0043709">
    <property type="term" value="P:cell adhesion involved in single-species biofilm formation"/>
    <property type="evidence" value="ECO:0007669"/>
    <property type="project" value="TreeGrafter"/>
</dbReference>
<name>A0A556A6H7_9BURK</name>
<evidence type="ECO:0000313" key="5">
    <source>
        <dbReference type="EMBL" id="TSH88478.1"/>
    </source>
</evidence>
<feature type="transmembrane region" description="Helical" evidence="3">
    <location>
        <begin position="189"/>
        <end position="211"/>
    </location>
</feature>
<dbReference type="SMART" id="SM00267">
    <property type="entry name" value="GGDEF"/>
    <property type="match status" value="1"/>
</dbReference>
<reference evidence="5 6" key="1">
    <citation type="submission" date="2019-07" db="EMBL/GenBank/DDBJ databases">
        <title>Qingshengfaniella alkalisoli gen. nov., sp. nov., isolated from saline soil.</title>
        <authorList>
            <person name="Xu L."/>
            <person name="Huang X.-X."/>
            <person name="Sun J.-Q."/>
        </authorList>
    </citation>
    <scope>NUCLEOTIDE SEQUENCE [LARGE SCALE GENOMIC DNA]</scope>
    <source>
        <strain evidence="5 6">DSM 27279</strain>
    </source>
</reference>
<dbReference type="PANTHER" id="PTHR45138">
    <property type="entry name" value="REGULATORY COMPONENTS OF SENSORY TRANSDUCTION SYSTEM"/>
    <property type="match status" value="1"/>
</dbReference>
<dbReference type="GO" id="GO:0052621">
    <property type="term" value="F:diguanylate cyclase activity"/>
    <property type="evidence" value="ECO:0007669"/>
    <property type="project" value="UniProtKB-EC"/>
</dbReference>
<dbReference type="InterPro" id="IPR050469">
    <property type="entry name" value="Diguanylate_Cyclase"/>
</dbReference>
<keyword evidence="3" id="KW-0472">Membrane</keyword>
<keyword evidence="3" id="KW-1133">Transmembrane helix</keyword>
<organism evidence="5 6">
    <name type="scientific">Verticiella sediminum</name>
    <dbReference type="NCBI Taxonomy" id="1247510"/>
    <lineage>
        <taxon>Bacteria</taxon>
        <taxon>Pseudomonadati</taxon>
        <taxon>Pseudomonadota</taxon>
        <taxon>Betaproteobacteria</taxon>
        <taxon>Burkholderiales</taxon>
        <taxon>Alcaligenaceae</taxon>
        <taxon>Verticiella</taxon>
    </lineage>
</organism>
<accession>A0A556A6H7</accession>
<feature type="transmembrane region" description="Helical" evidence="3">
    <location>
        <begin position="152"/>
        <end position="177"/>
    </location>
</feature>
<feature type="transmembrane region" description="Helical" evidence="3">
    <location>
        <begin position="93"/>
        <end position="110"/>
    </location>
</feature>
<evidence type="ECO:0000256" key="1">
    <source>
        <dbReference type="ARBA" id="ARBA00012528"/>
    </source>
</evidence>
<dbReference type="EMBL" id="VLTJ01000044">
    <property type="protein sequence ID" value="TSH88478.1"/>
    <property type="molecule type" value="Genomic_DNA"/>
</dbReference>
<protein>
    <recommendedName>
        <fullName evidence="1">diguanylate cyclase</fullName>
        <ecNumber evidence="1">2.7.7.65</ecNumber>
    </recommendedName>
</protein>
<dbReference type="FunFam" id="3.30.70.270:FF:000001">
    <property type="entry name" value="Diguanylate cyclase domain protein"/>
    <property type="match status" value="1"/>
</dbReference>
<feature type="transmembrane region" description="Helical" evidence="3">
    <location>
        <begin position="35"/>
        <end position="55"/>
    </location>
</feature>
<feature type="transmembrane region" description="Helical" evidence="3">
    <location>
        <begin position="67"/>
        <end position="86"/>
    </location>
</feature>
<gene>
    <name evidence="5" type="ORF">FOZ76_26735</name>
</gene>